<evidence type="ECO:0000256" key="2">
    <source>
        <dbReference type="SAM" id="MobiDB-lite"/>
    </source>
</evidence>
<dbReference type="KEGG" id="emc:129323355"/>
<keyword evidence="1" id="KW-0175">Coiled coil</keyword>
<gene>
    <name evidence="4 5" type="primary">LOC129323355</name>
</gene>
<name>A0AA97KMT7_EUBMA</name>
<protein>
    <submittedName>
        <fullName evidence="4 5">Uncharacterized protein LOC129323355</fullName>
    </submittedName>
</protein>
<keyword evidence="3" id="KW-1185">Reference proteome</keyword>
<dbReference type="InterPro" id="IPR004244">
    <property type="entry name" value="Transposase_22"/>
</dbReference>
<accession>A0AA97KMT7</accession>
<organism evidence="3 4">
    <name type="scientific">Eublepharis macularius</name>
    <name type="common">Leopard gecko</name>
    <name type="synonym">Cyrtodactylus macularius</name>
    <dbReference type="NCBI Taxonomy" id="481883"/>
    <lineage>
        <taxon>Eukaryota</taxon>
        <taxon>Metazoa</taxon>
        <taxon>Chordata</taxon>
        <taxon>Craniata</taxon>
        <taxon>Vertebrata</taxon>
        <taxon>Euteleostomi</taxon>
        <taxon>Lepidosauria</taxon>
        <taxon>Squamata</taxon>
        <taxon>Bifurcata</taxon>
        <taxon>Gekkota</taxon>
        <taxon>Eublepharidae</taxon>
        <taxon>Eublepharinae</taxon>
        <taxon>Eublepharis</taxon>
    </lineage>
</organism>
<sequence>MLTNPIKKKKNNLKTVKNLQTFFAASGESTGKERSNTEKNKMAELVANEGAAEVGQPENYLDPQLIQLKQDIIEQMAKLISPITTQLADIKRDLQSVNHKADKAMEVSVKSQQDINDMQKTIIEQQDRLMKLELNARQNQIKIRGIDELLTYNTDLTSFIANWLAKQLKLEEGVYPYITKTYRVGPYHQNKNKDRPRDIIIEIPDQRTRKKIMEEARARGSFKCEGKLIYIFADLPKEVLAKRRELKPISETLQRANRRYKWLDQCKLMVFHQGKKYIATDVDTGLELLNAVGLETPMETNKQNQKRKSSDLLSPQKGSKIPIRDT</sequence>
<dbReference type="RefSeq" id="XP_054825860.1">
    <property type="nucleotide sequence ID" value="XM_054969885.1"/>
</dbReference>
<dbReference type="RefSeq" id="XP_054825859.1">
    <property type="nucleotide sequence ID" value="XM_054969884.1"/>
</dbReference>
<evidence type="ECO:0000313" key="4">
    <source>
        <dbReference type="RefSeq" id="XP_054825859.1"/>
    </source>
</evidence>
<dbReference type="PANTHER" id="PTHR11505">
    <property type="entry name" value="L1 TRANSPOSABLE ELEMENT-RELATED"/>
    <property type="match status" value="1"/>
</dbReference>
<dbReference type="Proteomes" id="UP001190640">
    <property type="component" value="Chromosome 2"/>
</dbReference>
<dbReference type="Gene3D" id="3.30.70.1820">
    <property type="entry name" value="L1 transposable element, RRM domain"/>
    <property type="match status" value="1"/>
</dbReference>
<feature type="coiled-coil region" evidence="1">
    <location>
        <begin position="87"/>
        <end position="135"/>
    </location>
</feature>
<evidence type="ECO:0000313" key="3">
    <source>
        <dbReference type="Proteomes" id="UP001190640"/>
    </source>
</evidence>
<feature type="region of interest" description="Disordered" evidence="2">
    <location>
        <begin position="299"/>
        <end position="326"/>
    </location>
</feature>
<proteinExistence type="predicted"/>
<reference evidence="4 5" key="1">
    <citation type="submission" date="2025-04" db="UniProtKB">
        <authorList>
            <consortium name="RefSeq"/>
        </authorList>
    </citation>
    <scope>IDENTIFICATION</scope>
    <source>
        <tissue evidence="4 5">Blood</tissue>
    </source>
</reference>
<dbReference type="GeneID" id="129323355"/>
<evidence type="ECO:0000313" key="5">
    <source>
        <dbReference type="RefSeq" id="XP_054825860.1"/>
    </source>
</evidence>
<evidence type="ECO:0000256" key="1">
    <source>
        <dbReference type="SAM" id="Coils"/>
    </source>
</evidence>
<dbReference type="AlphaFoldDB" id="A0AA97KMT7"/>